<comment type="caution">
    <text evidence="2">The sequence shown here is derived from an EMBL/GenBank/DDBJ whole genome shotgun (WGS) entry which is preliminary data.</text>
</comment>
<dbReference type="GO" id="GO:0004222">
    <property type="term" value="F:metalloendopeptidase activity"/>
    <property type="evidence" value="ECO:0007669"/>
    <property type="project" value="TreeGrafter"/>
</dbReference>
<feature type="domain" description="M23ase beta-sheet core" evidence="1">
    <location>
        <begin position="158"/>
        <end position="190"/>
    </location>
</feature>
<dbReference type="EMBL" id="JASJOS010000002">
    <property type="protein sequence ID" value="MDJ1479811.1"/>
    <property type="molecule type" value="Genomic_DNA"/>
</dbReference>
<protein>
    <submittedName>
        <fullName evidence="2">M23 family metallopeptidase</fullName>
        <ecNumber evidence="2">3.4.-.-</ecNumber>
    </submittedName>
</protein>
<evidence type="ECO:0000313" key="3">
    <source>
        <dbReference type="Proteomes" id="UP001241110"/>
    </source>
</evidence>
<proteinExistence type="predicted"/>
<dbReference type="AlphaFoldDB" id="A0AAE3QJJ9"/>
<dbReference type="EC" id="3.4.-.-" evidence="2"/>
<reference evidence="2" key="1">
    <citation type="submission" date="2023-05" db="EMBL/GenBank/DDBJ databases">
        <authorList>
            <person name="Zhang X."/>
        </authorList>
    </citation>
    <scope>NUCLEOTIDE SEQUENCE</scope>
    <source>
        <strain evidence="2">YF14B1</strain>
    </source>
</reference>
<dbReference type="InterPro" id="IPR050570">
    <property type="entry name" value="Cell_wall_metabolism_enzyme"/>
</dbReference>
<dbReference type="Gene3D" id="2.70.70.10">
    <property type="entry name" value="Glucose Permease (Domain IIA)"/>
    <property type="match status" value="1"/>
</dbReference>
<dbReference type="Pfam" id="PF01551">
    <property type="entry name" value="Peptidase_M23"/>
    <property type="match status" value="2"/>
</dbReference>
<dbReference type="PANTHER" id="PTHR21666">
    <property type="entry name" value="PEPTIDASE-RELATED"/>
    <property type="match status" value="1"/>
</dbReference>
<evidence type="ECO:0000313" key="2">
    <source>
        <dbReference type="EMBL" id="MDJ1479811.1"/>
    </source>
</evidence>
<keyword evidence="2" id="KW-0378">Hydrolase</keyword>
<dbReference type="PANTHER" id="PTHR21666:SF285">
    <property type="entry name" value="M23 FAMILY METALLOPEPTIDASE"/>
    <property type="match status" value="1"/>
</dbReference>
<dbReference type="RefSeq" id="WP_313976297.1">
    <property type="nucleotide sequence ID" value="NZ_JASJOS010000002.1"/>
</dbReference>
<dbReference type="InterPro" id="IPR011055">
    <property type="entry name" value="Dup_hybrid_motif"/>
</dbReference>
<dbReference type="SUPFAM" id="SSF51261">
    <property type="entry name" value="Duplicated hybrid motif"/>
    <property type="match status" value="1"/>
</dbReference>
<feature type="domain" description="M23ase beta-sheet core" evidence="1">
    <location>
        <begin position="73"/>
        <end position="140"/>
    </location>
</feature>
<dbReference type="CDD" id="cd12797">
    <property type="entry name" value="M23_peptidase"/>
    <property type="match status" value="1"/>
</dbReference>
<sequence length="650" mass="73663">MLTFLNTLKNRIFVKKTLSSTLSYLFSGILCLIVLSPTQAQTSYPKGYFMFPIKPGQKNLLAGNMGELRPDHFHAGLDIKTDGKEGLPVYAAADGYISRIKVTRKGYGNGLYITHPNGYVTVYGHLKQYNTIIGQYLKTHQYDQQTFEIDLLLDSTQIRVKRGEVVALSGNTGGSGGPHLHFEIRDTKDNVLNPLNFGFSEITDKISPIISRLALRTLSIQGRVDGEYGRLEYIPQRQPNGNYIIHKPVYGYGDLGLELLANDLSDGTSNRNGISCIEVQLDNQVIFSHHLESFSFDQTQYINTHIAYEKYRLSGERYQRCYLTDGNALTTYKTDENKGRIHIMDTQPHLVKVSVWDAYQNVTRMNFTIQGNPYNPSIPAFKSATNTAQVQQQLFENTLCLWVNNPLAGAQKATFYTGKDSVQVPSAYIKKGEVVYLWDVRKALPDSVQIGNHTEPFYFKSLVPSNVNHLYEGDSVSILFNESSLFDTLYLETRQQGNIYQIGRIVVPLRDYIDVRLKANVPVTQKTKTSVYLLRGRTPNYQGGTWIDNNLSFRTKDLGTFTLLVDTIAPVAKCIIKNREQIVCKVSDNLSGIGNYRAYINGRWLLMQYDYKTGLLWSDRPQDMPMLQGDFLLEVEDNVQNTIKLEMKIP</sequence>
<name>A0AAE3QJJ9_9BACT</name>
<gene>
    <name evidence="2" type="ORF">QNI16_04885</name>
</gene>
<dbReference type="InterPro" id="IPR016047">
    <property type="entry name" value="M23ase_b-sheet_dom"/>
</dbReference>
<organism evidence="2 3">
    <name type="scientific">Xanthocytophaga flava</name>
    <dbReference type="NCBI Taxonomy" id="3048013"/>
    <lineage>
        <taxon>Bacteria</taxon>
        <taxon>Pseudomonadati</taxon>
        <taxon>Bacteroidota</taxon>
        <taxon>Cytophagia</taxon>
        <taxon>Cytophagales</taxon>
        <taxon>Rhodocytophagaceae</taxon>
        <taxon>Xanthocytophaga</taxon>
    </lineage>
</organism>
<accession>A0AAE3QJJ9</accession>
<dbReference type="Proteomes" id="UP001241110">
    <property type="component" value="Unassembled WGS sequence"/>
</dbReference>
<evidence type="ECO:0000259" key="1">
    <source>
        <dbReference type="Pfam" id="PF01551"/>
    </source>
</evidence>